<feature type="chain" id="PRO_5043869017" description="Lipoprotein" evidence="2">
    <location>
        <begin position="22"/>
        <end position="90"/>
    </location>
</feature>
<feature type="region of interest" description="Disordered" evidence="1">
    <location>
        <begin position="35"/>
        <end position="90"/>
    </location>
</feature>
<dbReference type="PROSITE" id="PS51257">
    <property type="entry name" value="PROKAR_LIPOPROTEIN"/>
    <property type="match status" value="1"/>
</dbReference>
<feature type="compositionally biased region" description="Basic and acidic residues" evidence="1">
    <location>
        <begin position="35"/>
        <end position="75"/>
    </location>
</feature>
<evidence type="ECO:0000313" key="4">
    <source>
        <dbReference type="Proteomes" id="UP001243844"/>
    </source>
</evidence>
<name>A0AAW8J623_9GAMM</name>
<evidence type="ECO:0000256" key="2">
    <source>
        <dbReference type="SAM" id="SignalP"/>
    </source>
</evidence>
<dbReference type="EMBL" id="JAVIDL010000003">
    <property type="protein sequence ID" value="MDQ8934635.1"/>
    <property type="molecule type" value="Genomic_DNA"/>
</dbReference>
<evidence type="ECO:0000256" key="1">
    <source>
        <dbReference type="SAM" id="MobiDB-lite"/>
    </source>
</evidence>
<reference evidence="3" key="1">
    <citation type="submission" date="2023-08" db="EMBL/GenBank/DDBJ databases">
        <title>Emergence of clinically-relevant ST2 carbapenem-resistant Acinetobacter baumannii strains in hospital sewages in Zhejiang, East of China.</title>
        <authorList>
            <person name="Kaichao C."/>
            <person name="Zhang R."/>
        </authorList>
    </citation>
    <scope>NUCLEOTIDE SEQUENCE</scope>
    <source>
        <strain evidence="3">M-RB-37</strain>
    </source>
</reference>
<proteinExistence type="predicted"/>
<protein>
    <recommendedName>
        <fullName evidence="5">Lipoprotein</fullName>
    </recommendedName>
</protein>
<dbReference type="RefSeq" id="WP_308980800.1">
    <property type="nucleotide sequence ID" value="NZ_JAVIDN010000003.1"/>
</dbReference>
<gene>
    <name evidence="3" type="ORF">RFH47_02630</name>
</gene>
<evidence type="ECO:0000313" key="3">
    <source>
        <dbReference type="EMBL" id="MDQ8934635.1"/>
    </source>
</evidence>
<dbReference type="AlphaFoldDB" id="A0AAW8J623"/>
<sequence>MMKKILIAMALLPFSVLTACAVYPDGYDYSDRYEHRGNYDRHDHRGNYEQRKYDQRRYDRYERRGDYDNRDDHRGRGYFCPPGQEKKGRC</sequence>
<evidence type="ECO:0008006" key="5">
    <source>
        <dbReference type="Google" id="ProtNLM"/>
    </source>
</evidence>
<keyword evidence="2" id="KW-0732">Signal</keyword>
<feature type="signal peptide" evidence="2">
    <location>
        <begin position="1"/>
        <end position="21"/>
    </location>
</feature>
<comment type="caution">
    <text evidence="3">The sequence shown here is derived from an EMBL/GenBank/DDBJ whole genome shotgun (WGS) entry which is preliminary data.</text>
</comment>
<dbReference type="Proteomes" id="UP001243844">
    <property type="component" value="Unassembled WGS sequence"/>
</dbReference>
<accession>A0AAW8J623</accession>
<organism evidence="3 4">
    <name type="scientific">Acinetobacter rudis</name>
    <dbReference type="NCBI Taxonomy" id="632955"/>
    <lineage>
        <taxon>Bacteria</taxon>
        <taxon>Pseudomonadati</taxon>
        <taxon>Pseudomonadota</taxon>
        <taxon>Gammaproteobacteria</taxon>
        <taxon>Moraxellales</taxon>
        <taxon>Moraxellaceae</taxon>
        <taxon>Acinetobacter</taxon>
    </lineage>
</organism>